<dbReference type="GO" id="GO:0004185">
    <property type="term" value="F:serine-type carboxypeptidase activity"/>
    <property type="evidence" value="ECO:0007669"/>
    <property type="project" value="InterPro"/>
</dbReference>
<keyword evidence="2" id="KW-1185">Reference proteome</keyword>
<evidence type="ECO:0000313" key="2">
    <source>
        <dbReference type="Proteomes" id="UP000683925"/>
    </source>
</evidence>
<evidence type="ECO:0000313" key="1">
    <source>
        <dbReference type="EMBL" id="CAD8142509.1"/>
    </source>
</evidence>
<comment type="caution">
    <text evidence="1">The sequence shown here is derived from an EMBL/GenBank/DDBJ whole genome shotgun (WGS) entry which is preliminary data.</text>
</comment>
<sequence length="454" mass="53852">MLFRLIFNQDNCNRLLKEGQRYDLKAACIVKNVSNVSQMILHEDMLIKTNIMFIYLQLIFSLTRTLIVKNDVTSFYQDMIQKKISFLCESGRLTFDNGFYTYQIFLKENHTDYTNFTDADQLWIMLTNNGCSSIMHAYDKYGPFIYQNKQLDLHPYSYNKFINLLYIDQPFGVGISEGFGERNDNAIKILEFIEEFLVNNGIPNMKIMLYGKEYVSQLFSKIIENSIGYNLNIEGIILENAWVSPIHQIGYYGSFLYQLGLIDDQRRDEIYYNTTQIQVQLLNQNFTNITQLKTLVNQSQSELKLIEDDRNNNLEDITQFINDHSFKLFDINKDDYQFCNDTQHEKAQQQLLISTLFEIEMILNRQKKVIVLVKQIQFTVTTPGIVTWVNQLRWQHITKWRMSEKKFIQEEYYDKAQNFTKNKTVGYIKQFDKLKYIVAYDELFKLLNQIIIDN</sequence>
<dbReference type="PANTHER" id="PTHR11802">
    <property type="entry name" value="SERINE PROTEASE FAMILY S10 SERINE CARBOXYPEPTIDASE"/>
    <property type="match status" value="1"/>
</dbReference>
<dbReference type="GO" id="GO:0006508">
    <property type="term" value="P:proteolysis"/>
    <property type="evidence" value="ECO:0007669"/>
    <property type="project" value="InterPro"/>
</dbReference>
<dbReference type="InterPro" id="IPR001563">
    <property type="entry name" value="Peptidase_S10"/>
</dbReference>
<dbReference type="Pfam" id="PF00450">
    <property type="entry name" value="Peptidase_S10"/>
    <property type="match status" value="1"/>
</dbReference>
<protein>
    <submittedName>
        <fullName evidence="1">Uncharacterized protein</fullName>
    </submittedName>
</protein>
<dbReference type="AlphaFoldDB" id="A0A8S1ST35"/>
<proteinExistence type="predicted"/>
<dbReference type="OMA" id="QHITKWR"/>
<dbReference type="EMBL" id="CAJJDP010000014">
    <property type="protein sequence ID" value="CAD8142509.1"/>
    <property type="molecule type" value="Genomic_DNA"/>
</dbReference>
<gene>
    <name evidence="1" type="ORF">POCTA_138.1.T0140012</name>
</gene>
<accession>A0A8S1ST35</accession>
<reference evidence="1" key="1">
    <citation type="submission" date="2021-01" db="EMBL/GenBank/DDBJ databases">
        <authorList>
            <consortium name="Genoscope - CEA"/>
            <person name="William W."/>
        </authorList>
    </citation>
    <scope>NUCLEOTIDE SEQUENCE</scope>
</reference>
<dbReference type="Proteomes" id="UP000683925">
    <property type="component" value="Unassembled WGS sequence"/>
</dbReference>
<dbReference type="PANTHER" id="PTHR11802:SF495">
    <property type="entry name" value="CHROMOSOME UNDETERMINED SCAFFOLD_12, WHOLE GENOME SHOTGUN SEQUENCE"/>
    <property type="match status" value="1"/>
</dbReference>
<dbReference type="OrthoDB" id="295745at2759"/>
<name>A0A8S1ST35_PAROT</name>
<organism evidence="1 2">
    <name type="scientific">Paramecium octaurelia</name>
    <dbReference type="NCBI Taxonomy" id="43137"/>
    <lineage>
        <taxon>Eukaryota</taxon>
        <taxon>Sar</taxon>
        <taxon>Alveolata</taxon>
        <taxon>Ciliophora</taxon>
        <taxon>Intramacronucleata</taxon>
        <taxon>Oligohymenophorea</taxon>
        <taxon>Peniculida</taxon>
        <taxon>Parameciidae</taxon>
        <taxon>Paramecium</taxon>
    </lineage>
</organism>